<keyword evidence="1" id="KW-1133">Transmembrane helix</keyword>
<accession>A0A1J1ID42</accession>
<dbReference type="EMBL" id="CVRI01000047">
    <property type="protein sequence ID" value="CRK97658.1"/>
    <property type="molecule type" value="Genomic_DNA"/>
</dbReference>
<reference evidence="2 3" key="1">
    <citation type="submission" date="2015-04" db="EMBL/GenBank/DDBJ databases">
        <authorList>
            <person name="Syromyatnikov M.Y."/>
            <person name="Popov V.N."/>
        </authorList>
    </citation>
    <scope>NUCLEOTIDE SEQUENCE [LARGE SCALE GENOMIC DNA]</scope>
</reference>
<feature type="transmembrane region" description="Helical" evidence="1">
    <location>
        <begin position="55"/>
        <end position="73"/>
    </location>
</feature>
<gene>
    <name evidence="2" type="ORF">CLUMA_CG011043</name>
</gene>
<name>A0A1J1ID42_9DIPT</name>
<keyword evidence="1" id="KW-0472">Membrane</keyword>
<evidence type="ECO:0000313" key="3">
    <source>
        <dbReference type="Proteomes" id="UP000183832"/>
    </source>
</evidence>
<evidence type="ECO:0000313" key="2">
    <source>
        <dbReference type="EMBL" id="CRK97658.1"/>
    </source>
</evidence>
<organism evidence="2 3">
    <name type="scientific">Clunio marinus</name>
    <dbReference type="NCBI Taxonomy" id="568069"/>
    <lineage>
        <taxon>Eukaryota</taxon>
        <taxon>Metazoa</taxon>
        <taxon>Ecdysozoa</taxon>
        <taxon>Arthropoda</taxon>
        <taxon>Hexapoda</taxon>
        <taxon>Insecta</taxon>
        <taxon>Pterygota</taxon>
        <taxon>Neoptera</taxon>
        <taxon>Endopterygota</taxon>
        <taxon>Diptera</taxon>
        <taxon>Nematocera</taxon>
        <taxon>Chironomoidea</taxon>
        <taxon>Chironomidae</taxon>
        <taxon>Clunio</taxon>
    </lineage>
</organism>
<evidence type="ECO:0000256" key="1">
    <source>
        <dbReference type="SAM" id="Phobius"/>
    </source>
</evidence>
<dbReference type="AlphaFoldDB" id="A0A1J1ID42"/>
<protein>
    <submittedName>
        <fullName evidence="2">CLUMA_CG011043, isoform A</fullName>
    </submittedName>
</protein>
<proteinExistence type="predicted"/>
<keyword evidence="1" id="KW-0812">Transmembrane</keyword>
<feature type="transmembrane region" description="Helical" evidence="1">
    <location>
        <begin position="7"/>
        <end position="23"/>
    </location>
</feature>
<sequence length="152" mass="17666">MAMWNEIQPLQIFMFILFFPFRFTRQGDFSHQFIIKQHGTDQKSIQKDSNVTESYVLLEMNMLSILLLALGSLKNNAMQRYLPIKKIIVTLKNSTSREVSIITAHPRDANEKKTCAYTLLLRQNVFINIFPVINYIDNFALGYTLSIKQLSN</sequence>
<dbReference type="Proteomes" id="UP000183832">
    <property type="component" value="Unassembled WGS sequence"/>
</dbReference>
<keyword evidence="3" id="KW-1185">Reference proteome</keyword>